<evidence type="ECO:0000313" key="3">
    <source>
        <dbReference type="Proteomes" id="UP000027986"/>
    </source>
</evidence>
<reference evidence="2 3" key="1">
    <citation type="submission" date="2014-07" db="EMBL/GenBank/DDBJ databases">
        <title>Genome Sequencing of Dermacoccus nishinomiyaensis.</title>
        <authorList>
            <person name="Hong K.W."/>
            <person name="Chan K.G."/>
        </authorList>
    </citation>
    <scope>NUCLEOTIDE SEQUENCE [LARGE SCALE GENOMIC DNA]</scope>
    <source>
        <strain evidence="2 3">M25</strain>
    </source>
</reference>
<dbReference type="Gene3D" id="1.10.3290.10">
    <property type="entry name" value="Fido-like domain"/>
    <property type="match status" value="1"/>
</dbReference>
<proteinExistence type="predicted"/>
<organism evidence="2 3">
    <name type="scientific">Dermacoccus nishinomiyaensis</name>
    <dbReference type="NCBI Taxonomy" id="1274"/>
    <lineage>
        <taxon>Bacteria</taxon>
        <taxon>Bacillati</taxon>
        <taxon>Actinomycetota</taxon>
        <taxon>Actinomycetes</taxon>
        <taxon>Micrococcales</taxon>
        <taxon>Dermacoccaceae</taxon>
        <taxon>Dermacoccus</taxon>
    </lineage>
</organism>
<dbReference type="GeneID" id="41841930"/>
<dbReference type="RefSeq" id="WP_038569563.1">
    <property type="nucleotide sequence ID" value="NZ_CP008889.1"/>
</dbReference>
<feature type="domain" description="Fido" evidence="1">
    <location>
        <begin position="110"/>
        <end position="262"/>
    </location>
</feature>
<accession>A0A075JNG5</accession>
<sequence>MTATVDAVRALADLPEVGESVDRAREACTELRWHNALRRRIPQAAAESRVRGARASAALDGAEVSVDVVRELVVGLTSWPEEPDPLERALRGAVQATAETEHARDLVLTSPAQALARLHVAVAGSSAGVDLPPDAVGRPRRDDEVCAELVEVGAPVPALELPARLGGLYELVACHDKAPVAVVAALAHAEIATMRPFVRGNAIVARGFERALVQAAGLDPTGVCVPEVGHLREASAGYVGALAAYATGSADGVRLWLTFCVGSYERGAREGMRIADAVLAGRLGGS</sequence>
<dbReference type="EMBL" id="CP008889">
    <property type="protein sequence ID" value="AIF41658.1"/>
    <property type="molecule type" value="Genomic_DNA"/>
</dbReference>
<dbReference type="PROSITE" id="PS51459">
    <property type="entry name" value="FIDO"/>
    <property type="match status" value="1"/>
</dbReference>
<protein>
    <recommendedName>
        <fullName evidence="1">Fido domain-containing protein</fullName>
    </recommendedName>
</protein>
<dbReference type="InterPro" id="IPR036597">
    <property type="entry name" value="Fido-like_dom_sf"/>
</dbReference>
<dbReference type="eggNOG" id="COG3177">
    <property type="taxonomic scope" value="Bacteria"/>
</dbReference>
<dbReference type="HOGENOM" id="CLU_058793_1_0_11"/>
<keyword evidence="3" id="KW-1185">Reference proteome</keyword>
<dbReference type="KEGG" id="dni:HX89_12780"/>
<dbReference type="InterPro" id="IPR003812">
    <property type="entry name" value="Fido"/>
</dbReference>
<evidence type="ECO:0000313" key="2">
    <source>
        <dbReference type="EMBL" id="AIF41658.1"/>
    </source>
</evidence>
<evidence type="ECO:0000259" key="1">
    <source>
        <dbReference type="PROSITE" id="PS51459"/>
    </source>
</evidence>
<gene>
    <name evidence="2" type="ORF">HX89_12780</name>
</gene>
<dbReference type="OrthoDB" id="5241763at2"/>
<name>A0A075JNG5_9MICO</name>
<dbReference type="Proteomes" id="UP000027986">
    <property type="component" value="Chromosome"/>
</dbReference>
<dbReference type="AlphaFoldDB" id="A0A075JNG5"/>
<dbReference type="SUPFAM" id="SSF140931">
    <property type="entry name" value="Fic-like"/>
    <property type="match status" value="1"/>
</dbReference>